<evidence type="ECO:0000313" key="3">
    <source>
        <dbReference type="Proteomes" id="UP000019375"/>
    </source>
</evidence>
<reference evidence="3" key="1">
    <citation type="journal article" date="2013" name="Genome Announc.">
        <title>Genome sequence of the food spoilage yeast Zygosaccharomyces bailii CLIB 213(T).</title>
        <authorList>
            <person name="Galeote V."/>
            <person name="Bigey F."/>
            <person name="Devillers H."/>
            <person name="Neuveglise C."/>
            <person name="Dequin S."/>
        </authorList>
    </citation>
    <scope>NUCLEOTIDE SEQUENCE [LARGE SCALE GENOMIC DNA]</scope>
    <source>
        <strain evidence="3">CLIB 213 / ATCC 58445 / CBS 680 / CCRC 21525 / NBRC 1098 / NCYC 1416 / NRRL Y-2227</strain>
    </source>
</reference>
<gene>
    <name evidence="2" type="ORF">BN860_13784g</name>
</gene>
<dbReference type="AlphaFoldDB" id="A0A8J2X9H3"/>
<keyword evidence="3" id="KW-1185">Reference proteome</keyword>
<evidence type="ECO:0000256" key="1">
    <source>
        <dbReference type="SAM" id="MobiDB-lite"/>
    </source>
</evidence>
<sequence length="372" mass="41776">MPAFHRKHSGSSKNIPVLLSSEHTNPSNVASNVTAHAEAIPDKIHNQVENAADNLQTEVDNVVDSVQNPPKNTSIPSKTVDHIKSYPLVQQTRSFLYGIPAARVLHANAKPLVKSVLESKPMQLALPVTNTVDTVANSSLSLTEKVIPSLKTKTYQKLAEEAKLPFTYTKKYSKQATNKTVELADQNVYQPAHNQVMKFRKYYNKKFYDTKGKPLVRSSLDPMTGPINNLFENLYIKWLPNGTPVSKDGYSSELNRSVALVINFFSRTIPVIEKHIADTSMMPCHYVMHVNSVFNKSLDKQPSLGFMDFWNASKRAISELEKEAIQYAKSHGPQKLLTKHKKEKIDGNVLQQSQELLHDHIEEVQAQIQSHA</sequence>
<feature type="compositionally biased region" description="Basic residues" evidence="1">
    <location>
        <begin position="1"/>
        <end position="10"/>
    </location>
</feature>
<dbReference type="Proteomes" id="UP000019375">
    <property type="component" value="Unassembled WGS sequence"/>
</dbReference>
<name>A0A8J2X9H3_ZYGB2</name>
<organism evidence="2 3">
    <name type="scientific">Zygosaccharomyces bailii (strain CLIB 213 / ATCC 58445 / CBS 680 / BCRC 21525 / NBRC 1098 / NCYC 1416 / NRRL Y-2227)</name>
    <dbReference type="NCBI Taxonomy" id="1333698"/>
    <lineage>
        <taxon>Eukaryota</taxon>
        <taxon>Fungi</taxon>
        <taxon>Dikarya</taxon>
        <taxon>Ascomycota</taxon>
        <taxon>Saccharomycotina</taxon>
        <taxon>Saccharomycetes</taxon>
        <taxon>Saccharomycetales</taxon>
        <taxon>Saccharomycetaceae</taxon>
        <taxon>Zygosaccharomyces</taxon>
    </lineage>
</organism>
<dbReference type="OrthoDB" id="376826at2759"/>
<protein>
    <submittedName>
        <fullName evidence="2">BN860_13784g1_1</fullName>
    </submittedName>
</protein>
<accession>A0A8J2X9H3</accession>
<dbReference type="EMBL" id="HG316455">
    <property type="protein sequence ID" value="CDF88588.1"/>
    <property type="molecule type" value="Genomic_DNA"/>
</dbReference>
<proteinExistence type="predicted"/>
<evidence type="ECO:0000313" key="2">
    <source>
        <dbReference type="EMBL" id="CDF88588.1"/>
    </source>
</evidence>
<feature type="region of interest" description="Disordered" evidence="1">
    <location>
        <begin position="1"/>
        <end position="28"/>
    </location>
</feature>
<dbReference type="Pfam" id="PF17316">
    <property type="entry name" value="Perilipin_2"/>
    <property type="match status" value="1"/>
</dbReference>